<keyword evidence="1" id="KW-0489">Methyltransferase</keyword>
<dbReference type="InterPro" id="IPR045584">
    <property type="entry name" value="Pilin-like"/>
</dbReference>
<protein>
    <submittedName>
        <fullName evidence="1">N12 class adenine-specific DNA methylase</fullName>
    </submittedName>
</protein>
<keyword evidence="1" id="KW-0808">Transferase</keyword>
<dbReference type="AlphaFoldDB" id="A0A839UQK1"/>
<organism evidence="1 2">
    <name type="scientific">Simiduia aestuariiviva</name>
    <dbReference type="NCBI Taxonomy" id="1510459"/>
    <lineage>
        <taxon>Bacteria</taxon>
        <taxon>Pseudomonadati</taxon>
        <taxon>Pseudomonadota</taxon>
        <taxon>Gammaproteobacteria</taxon>
        <taxon>Cellvibrionales</taxon>
        <taxon>Cellvibrionaceae</taxon>
        <taxon>Simiduia</taxon>
    </lineage>
</organism>
<accession>A0A839UQK1</accession>
<reference evidence="1 2" key="1">
    <citation type="submission" date="2020-08" db="EMBL/GenBank/DDBJ databases">
        <title>Genomic Encyclopedia of Type Strains, Phase III (KMG-III): the genomes of soil and plant-associated and newly described type strains.</title>
        <authorList>
            <person name="Whitman W."/>
        </authorList>
    </citation>
    <scope>NUCLEOTIDE SEQUENCE [LARGE SCALE GENOMIC DNA]</scope>
    <source>
        <strain evidence="1 2">CECT 8571</strain>
    </source>
</reference>
<dbReference type="RefSeq" id="WP_183910210.1">
    <property type="nucleotide sequence ID" value="NZ_JACHXZ010000002.1"/>
</dbReference>
<gene>
    <name evidence="1" type="ORF">FHS30_001943</name>
</gene>
<proteinExistence type="predicted"/>
<dbReference type="EMBL" id="JACHXZ010000002">
    <property type="protein sequence ID" value="MBB3168759.1"/>
    <property type="molecule type" value="Genomic_DNA"/>
</dbReference>
<evidence type="ECO:0000313" key="1">
    <source>
        <dbReference type="EMBL" id="MBB3168759.1"/>
    </source>
</evidence>
<comment type="caution">
    <text evidence="1">The sequence shown here is derived from an EMBL/GenBank/DDBJ whole genome shotgun (WGS) entry which is preliminary data.</text>
</comment>
<dbReference type="GO" id="GO:0008168">
    <property type="term" value="F:methyltransferase activity"/>
    <property type="evidence" value="ECO:0007669"/>
    <property type="project" value="UniProtKB-KW"/>
</dbReference>
<sequence length="168" mass="18698">MFEMVIVLLVIAIVAGAGFRHFSRIIDAAWAASMQTQAQVFASAVGLIHWAWVIKGGNYLPASNNESAAIMLEDTSIYVNKFGWPTHTNRVLSRGLLTAQGCMEVWNAIMRTPGDIQIAERELKPSKKLQVYLSTSTSCRYIRYGQARVMRYFDYDVISGQVSVVSGE</sequence>
<dbReference type="GO" id="GO:0032259">
    <property type="term" value="P:methylation"/>
    <property type="evidence" value="ECO:0007669"/>
    <property type="project" value="UniProtKB-KW"/>
</dbReference>
<name>A0A839UQK1_9GAMM</name>
<dbReference type="SUPFAM" id="SSF54523">
    <property type="entry name" value="Pili subunits"/>
    <property type="match status" value="1"/>
</dbReference>
<evidence type="ECO:0000313" key="2">
    <source>
        <dbReference type="Proteomes" id="UP000559987"/>
    </source>
</evidence>
<keyword evidence="2" id="KW-1185">Reference proteome</keyword>
<dbReference type="Proteomes" id="UP000559987">
    <property type="component" value="Unassembled WGS sequence"/>
</dbReference>